<dbReference type="Gene3D" id="3.50.50.60">
    <property type="entry name" value="FAD/NAD(P)-binding domain"/>
    <property type="match status" value="1"/>
</dbReference>
<name>A0AAU7BIE2_9PSED</name>
<dbReference type="SUPFAM" id="SSF51905">
    <property type="entry name" value="FAD/NAD(P)-binding domain"/>
    <property type="match status" value="1"/>
</dbReference>
<reference evidence="4" key="1">
    <citation type="journal article" date="2019" name="Microbiol. Resour. Announc.">
        <title>Draft Genome Sequences of Five Environmental Bacterial Isolates That Degrade Polyethylene Terephthalate Plastic.</title>
        <authorList>
            <person name="Leon-Zayas R."/>
            <person name="Roberts C."/>
            <person name="Vague M."/>
            <person name="Mellies J.L."/>
        </authorList>
    </citation>
    <scope>NUCLEOTIDE SEQUENCE</scope>
    <source>
        <strain evidence="4">13.2</strain>
    </source>
</reference>
<dbReference type="AlphaFoldDB" id="A0AAU7BIE2"/>
<dbReference type="GO" id="GO:0016491">
    <property type="term" value="F:oxidoreductase activity"/>
    <property type="evidence" value="ECO:0007669"/>
    <property type="project" value="UniProtKB-KW"/>
</dbReference>
<accession>A0AAU7BIE2</accession>
<proteinExistence type="predicted"/>
<dbReference type="PANTHER" id="PTHR43476:SF4">
    <property type="entry name" value="BLR0106 PROTEIN"/>
    <property type="match status" value="1"/>
</dbReference>
<evidence type="ECO:0000256" key="1">
    <source>
        <dbReference type="ARBA" id="ARBA00023002"/>
    </source>
</evidence>
<dbReference type="Gene3D" id="3.30.70.2450">
    <property type="match status" value="1"/>
</dbReference>
<dbReference type="InterPro" id="IPR002938">
    <property type="entry name" value="FAD-bd"/>
</dbReference>
<feature type="domain" description="FAD-binding" evidence="3">
    <location>
        <begin position="9"/>
        <end position="213"/>
    </location>
</feature>
<dbReference type="InterPro" id="IPR036188">
    <property type="entry name" value="FAD/NAD-bd_sf"/>
</dbReference>
<dbReference type="EMBL" id="CP157179">
    <property type="protein sequence ID" value="XBG32301.1"/>
    <property type="molecule type" value="Genomic_DNA"/>
</dbReference>
<keyword evidence="2" id="KW-0520">NAD</keyword>
<dbReference type="Pfam" id="PF01494">
    <property type="entry name" value="FAD_binding_3"/>
    <property type="match status" value="1"/>
</dbReference>
<reference evidence="4" key="2">
    <citation type="submission" date="2024-05" db="EMBL/GenBank/DDBJ databases">
        <authorList>
            <person name="Mellies J."/>
            <person name="Newton I."/>
        </authorList>
    </citation>
    <scope>NUCLEOTIDE SEQUENCE</scope>
    <source>
        <strain evidence="4">13.2</strain>
    </source>
</reference>
<dbReference type="GO" id="GO:0071949">
    <property type="term" value="F:FAD binding"/>
    <property type="evidence" value="ECO:0007669"/>
    <property type="project" value="InterPro"/>
</dbReference>
<evidence type="ECO:0000313" key="4">
    <source>
        <dbReference type="EMBL" id="XBG32301.1"/>
    </source>
</evidence>
<gene>
    <name evidence="4" type="ORF">ABH853_03285</name>
</gene>
<sequence length="291" mass="31799">MKTEQGKHHVVVVGAGPVGLLTAYLLRRMQVDVTLLERRHSRSTQSKASSMNAYSLAIMDMVGLADAFIEQGMPIHDLLVYWNNRRTMHVNYRHLPSVHDYILGISQPETEAVLEHAYRDLGGSLQRGSSVTALTPTEQGVEVELDDGRILSSDYVVGCDGSLSTVRTLMGIEFEGSDFGVEFFMFDAQVSWAGEVGKVHYYVREDSFFLIIPRPAVPTGSSSRPATARLPRCRAILWRSTRNSPTATVVVGSSWSASSGSPILASTTGWRVATRKAGCSCAETPATCSVR</sequence>
<keyword evidence="1" id="KW-0560">Oxidoreductase</keyword>
<organism evidence="4">
    <name type="scientific">Pseudomonas sp. 13.2</name>
    <dbReference type="NCBI Taxonomy" id="3144665"/>
    <lineage>
        <taxon>Bacteria</taxon>
        <taxon>Pseudomonadati</taxon>
        <taxon>Pseudomonadota</taxon>
        <taxon>Gammaproteobacteria</taxon>
        <taxon>Pseudomonadales</taxon>
        <taxon>Pseudomonadaceae</taxon>
        <taxon>Pseudomonas</taxon>
    </lineage>
</organism>
<dbReference type="InterPro" id="IPR050631">
    <property type="entry name" value="PheA/TfdB_FAD_monoxygenase"/>
</dbReference>
<dbReference type="PRINTS" id="PR00420">
    <property type="entry name" value="RNGMNOXGNASE"/>
</dbReference>
<protein>
    <submittedName>
        <fullName evidence="4">FAD-dependent oxidoreductase</fullName>
    </submittedName>
</protein>
<evidence type="ECO:0000259" key="3">
    <source>
        <dbReference type="Pfam" id="PF01494"/>
    </source>
</evidence>
<evidence type="ECO:0000256" key="2">
    <source>
        <dbReference type="ARBA" id="ARBA00023027"/>
    </source>
</evidence>
<dbReference type="PANTHER" id="PTHR43476">
    <property type="entry name" value="3-(3-HYDROXY-PHENYL)PROPIONATE/3-HYDROXYCINNAMIC ACID HYDROXYLASE"/>
    <property type="match status" value="1"/>
</dbReference>